<sequence length="209" mass="23956">MIFTSGEITNNFFQKSLKKSHSKLLVLGSKKSLEKLDSYSDKQSKICLVLPEGIIEECDTLFSFSIKCANALPRIDFIWRLHPVMSFNKVLEHMSINMEDLPKNIIISSSSLSEDIVKSSFALYRGTTAIIEAVYGGLTPIYLSDESGMTIDLLHEMDEGRKIVRNIEDFTMVVDDVTPHNNDKLTHYCKRYFMPFDYSILLKELRRVI</sequence>
<dbReference type="EMBL" id="FPHQ01000201">
    <property type="protein sequence ID" value="SFV77527.1"/>
    <property type="molecule type" value="Genomic_DNA"/>
</dbReference>
<evidence type="ECO:0000313" key="1">
    <source>
        <dbReference type="EMBL" id="SFV77527.1"/>
    </source>
</evidence>
<accession>A0A1W1DAT4</accession>
<dbReference type="AlphaFoldDB" id="A0A1W1DAT4"/>
<gene>
    <name evidence="1" type="ORF">MNB_SUP05-10-410</name>
</gene>
<organism evidence="1">
    <name type="scientific">hydrothermal vent metagenome</name>
    <dbReference type="NCBI Taxonomy" id="652676"/>
    <lineage>
        <taxon>unclassified sequences</taxon>
        <taxon>metagenomes</taxon>
        <taxon>ecological metagenomes</taxon>
    </lineage>
</organism>
<proteinExistence type="predicted"/>
<reference evidence="1" key="1">
    <citation type="submission" date="2016-10" db="EMBL/GenBank/DDBJ databases">
        <authorList>
            <person name="de Groot N.N."/>
        </authorList>
    </citation>
    <scope>NUCLEOTIDE SEQUENCE</scope>
</reference>
<protein>
    <submittedName>
        <fullName evidence="1">Uncharacterized protein</fullName>
    </submittedName>
</protein>
<name>A0A1W1DAT4_9ZZZZ</name>